<dbReference type="Proteomes" id="UP000298663">
    <property type="component" value="Unassembled WGS sequence"/>
</dbReference>
<keyword evidence="3" id="KW-0645">Protease</keyword>
<dbReference type="InterPro" id="IPR033116">
    <property type="entry name" value="TRYPSIN_SER"/>
</dbReference>
<dbReference type="PROSITE" id="PS00135">
    <property type="entry name" value="TRYPSIN_SER"/>
    <property type="match status" value="1"/>
</dbReference>
<dbReference type="PRINTS" id="PR00722">
    <property type="entry name" value="CHYMOTRYPSIN"/>
</dbReference>
<dbReference type="STRING" id="34508.A0A4U5PGN6"/>
<protein>
    <recommendedName>
        <fullName evidence="5">Peptidase S1 domain-containing protein</fullName>
    </recommendedName>
</protein>
<accession>A0A4U5PGN6</accession>
<comment type="similarity">
    <text evidence="2">Belongs to the peptidase S1 family. CLIP subfamily.</text>
</comment>
<evidence type="ECO:0000259" key="5">
    <source>
        <dbReference type="PROSITE" id="PS50240"/>
    </source>
</evidence>
<sequence>MERLLFLLLWIVFPKVSHSLPFNVSKAVTCGPIHDELIYGGEPTDKCQYSFTMYIEAFDDYSDNREPINTCSGILLSPKHILTAAHCTPGAKMFKVYAGLYDKYNKYDDNVQMLKAFKAKKHPRLDVAVLELDYTLIITDAVRIALVYRYDYMMWNAPTTVAVGYGFMGYVNGRYVRSQYRRYAATPLMSNEECNRKRQAADDEPISGDEVCTGWKRGGPMVGDSGGPLVWNLYPVAINWGGSGKKPEDTMNQDVYPATYVRLSPICDWMTKATNHRFNCIGA</sequence>
<feature type="chain" id="PRO_5020494763" description="Peptidase S1 domain-containing protein" evidence="4">
    <location>
        <begin position="20"/>
        <end position="283"/>
    </location>
</feature>
<dbReference type="OrthoDB" id="5865181at2759"/>
<dbReference type="SMART" id="SM00020">
    <property type="entry name" value="Tryp_SPc"/>
    <property type="match status" value="1"/>
</dbReference>
<keyword evidence="1" id="KW-1015">Disulfide bond</keyword>
<dbReference type="PROSITE" id="PS00134">
    <property type="entry name" value="TRYPSIN_HIS"/>
    <property type="match status" value="1"/>
</dbReference>
<name>A0A4U5PGN6_STECR</name>
<dbReference type="InterPro" id="IPR009003">
    <property type="entry name" value="Peptidase_S1_PA"/>
</dbReference>
<reference evidence="6 7" key="1">
    <citation type="journal article" date="2015" name="Genome Biol.">
        <title>Comparative genomics of Steinernema reveals deeply conserved gene regulatory networks.</title>
        <authorList>
            <person name="Dillman A.R."/>
            <person name="Macchietto M."/>
            <person name="Porter C.F."/>
            <person name="Rogers A."/>
            <person name="Williams B."/>
            <person name="Antoshechkin I."/>
            <person name="Lee M.M."/>
            <person name="Goodwin Z."/>
            <person name="Lu X."/>
            <person name="Lewis E.E."/>
            <person name="Goodrich-Blair H."/>
            <person name="Stock S.P."/>
            <person name="Adams B.J."/>
            <person name="Sternberg P.W."/>
            <person name="Mortazavi A."/>
        </authorList>
    </citation>
    <scope>NUCLEOTIDE SEQUENCE [LARGE SCALE GENOMIC DNA]</scope>
    <source>
        <strain evidence="6 7">ALL</strain>
    </source>
</reference>
<evidence type="ECO:0000313" key="7">
    <source>
        <dbReference type="Proteomes" id="UP000298663"/>
    </source>
</evidence>
<dbReference type="PANTHER" id="PTHR24256">
    <property type="entry name" value="TRYPTASE-RELATED"/>
    <property type="match status" value="1"/>
</dbReference>
<comment type="caution">
    <text evidence="6">The sequence shown here is derived from an EMBL/GenBank/DDBJ whole genome shotgun (WGS) entry which is preliminary data.</text>
</comment>
<dbReference type="InterPro" id="IPR043504">
    <property type="entry name" value="Peptidase_S1_PA_chymotrypsin"/>
</dbReference>
<dbReference type="InterPro" id="IPR051487">
    <property type="entry name" value="Ser/Thr_Proteases_Immune/Dev"/>
</dbReference>
<reference evidence="6 7" key="2">
    <citation type="journal article" date="2019" name="G3 (Bethesda)">
        <title>Hybrid Assembly of the Genome of the Entomopathogenic Nematode Steinernema carpocapsae Identifies the X-Chromosome.</title>
        <authorList>
            <person name="Serra L."/>
            <person name="Macchietto M."/>
            <person name="Macias-Munoz A."/>
            <person name="McGill C.J."/>
            <person name="Rodriguez I.M."/>
            <person name="Rodriguez B."/>
            <person name="Murad R."/>
            <person name="Mortazavi A."/>
        </authorList>
    </citation>
    <scope>NUCLEOTIDE SEQUENCE [LARGE SCALE GENOMIC DNA]</scope>
    <source>
        <strain evidence="6 7">ALL</strain>
    </source>
</reference>
<keyword evidence="3" id="KW-0720">Serine protease</keyword>
<dbReference type="Gene3D" id="2.40.10.10">
    <property type="entry name" value="Trypsin-like serine proteases"/>
    <property type="match status" value="1"/>
</dbReference>
<evidence type="ECO:0000256" key="3">
    <source>
        <dbReference type="RuleBase" id="RU363034"/>
    </source>
</evidence>
<proteinExistence type="inferred from homology"/>
<gene>
    <name evidence="6" type="ORF">L596_009617</name>
</gene>
<dbReference type="GO" id="GO:0004252">
    <property type="term" value="F:serine-type endopeptidase activity"/>
    <property type="evidence" value="ECO:0007669"/>
    <property type="project" value="InterPro"/>
</dbReference>
<evidence type="ECO:0000256" key="4">
    <source>
        <dbReference type="SAM" id="SignalP"/>
    </source>
</evidence>
<dbReference type="PROSITE" id="PS50240">
    <property type="entry name" value="TRYPSIN_DOM"/>
    <property type="match status" value="1"/>
</dbReference>
<dbReference type="EMBL" id="AZBU02000002">
    <property type="protein sequence ID" value="TKR95451.1"/>
    <property type="molecule type" value="Genomic_DNA"/>
</dbReference>
<dbReference type="InterPro" id="IPR001314">
    <property type="entry name" value="Peptidase_S1A"/>
</dbReference>
<evidence type="ECO:0000256" key="1">
    <source>
        <dbReference type="ARBA" id="ARBA00023157"/>
    </source>
</evidence>
<keyword evidence="7" id="KW-1185">Reference proteome</keyword>
<keyword evidence="4" id="KW-0732">Signal</keyword>
<dbReference type="InterPro" id="IPR018114">
    <property type="entry name" value="TRYPSIN_HIS"/>
</dbReference>
<dbReference type="AlphaFoldDB" id="A0A4U5PGN6"/>
<dbReference type="Pfam" id="PF00089">
    <property type="entry name" value="Trypsin"/>
    <property type="match status" value="1"/>
</dbReference>
<dbReference type="SUPFAM" id="SSF50494">
    <property type="entry name" value="Trypsin-like serine proteases"/>
    <property type="match status" value="1"/>
</dbReference>
<evidence type="ECO:0000256" key="2">
    <source>
        <dbReference type="ARBA" id="ARBA00024195"/>
    </source>
</evidence>
<feature type="signal peptide" evidence="4">
    <location>
        <begin position="1"/>
        <end position="19"/>
    </location>
</feature>
<dbReference type="InterPro" id="IPR001254">
    <property type="entry name" value="Trypsin_dom"/>
</dbReference>
<evidence type="ECO:0000313" key="6">
    <source>
        <dbReference type="EMBL" id="TKR95451.1"/>
    </source>
</evidence>
<keyword evidence="3" id="KW-0378">Hydrolase</keyword>
<organism evidence="6 7">
    <name type="scientific">Steinernema carpocapsae</name>
    <name type="common">Entomopathogenic nematode</name>
    <dbReference type="NCBI Taxonomy" id="34508"/>
    <lineage>
        <taxon>Eukaryota</taxon>
        <taxon>Metazoa</taxon>
        <taxon>Ecdysozoa</taxon>
        <taxon>Nematoda</taxon>
        <taxon>Chromadorea</taxon>
        <taxon>Rhabditida</taxon>
        <taxon>Tylenchina</taxon>
        <taxon>Panagrolaimomorpha</taxon>
        <taxon>Strongyloidoidea</taxon>
        <taxon>Steinernematidae</taxon>
        <taxon>Steinernema</taxon>
    </lineage>
</organism>
<feature type="domain" description="Peptidase S1" evidence="5">
    <location>
        <begin position="38"/>
        <end position="275"/>
    </location>
</feature>
<dbReference type="GO" id="GO:0006508">
    <property type="term" value="P:proteolysis"/>
    <property type="evidence" value="ECO:0007669"/>
    <property type="project" value="UniProtKB-KW"/>
</dbReference>